<dbReference type="SMART" id="SM00448">
    <property type="entry name" value="REC"/>
    <property type="match status" value="1"/>
</dbReference>
<dbReference type="PROSITE" id="PS50110">
    <property type="entry name" value="RESPONSE_REGULATORY"/>
    <property type="match status" value="1"/>
</dbReference>
<reference evidence="5 6" key="1">
    <citation type="submission" date="2019-01" db="EMBL/GenBank/DDBJ databases">
        <title>Zoogloea oleivorans genome sequencing and assembly.</title>
        <authorList>
            <person name="Tancsics A."/>
            <person name="Farkas M."/>
            <person name="Kriszt B."/>
            <person name="Maroti G."/>
            <person name="Horvath B."/>
        </authorList>
    </citation>
    <scope>NUCLEOTIDE SEQUENCE [LARGE SCALE GENOMIC DNA]</scope>
    <source>
        <strain evidence="5 6">Buc</strain>
    </source>
</reference>
<dbReference type="Gene3D" id="3.20.20.450">
    <property type="entry name" value="EAL domain"/>
    <property type="match status" value="1"/>
</dbReference>
<keyword evidence="6" id="KW-1185">Reference proteome</keyword>
<dbReference type="InterPro" id="IPR001633">
    <property type="entry name" value="EAL_dom"/>
</dbReference>
<feature type="coiled-coil region" evidence="2">
    <location>
        <begin position="370"/>
        <end position="408"/>
    </location>
</feature>
<dbReference type="OrthoDB" id="9763857at2"/>
<comment type="caution">
    <text evidence="5">The sequence shown here is derived from an EMBL/GenBank/DDBJ whole genome shotgun (WGS) entry which is preliminary data.</text>
</comment>
<dbReference type="Gene3D" id="3.40.50.2300">
    <property type="match status" value="1"/>
</dbReference>
<dbReference type="PANTHER" id="PTHR44757:SF2">
    <property type="entry name" value="BIOFILM ARCHITECTURE MAINTENANCE PROTEIN MBAA"/>
    <property type="match status" value="1"/>
</dbReference>
<dbReference type="SUPFAM" id="SSF52172">
    <property type="entry name" value="CheY-like"/>
    <property type="match status" value="1"/>
</dbReference>
<name>A0A6C2CT99_9RHOO</name>
<evidence type="ECO:0000256" key="1">
    <source>
        <dbReference type="PROSITE-ProRule" id="PRU00169"/>
    </source>
</evidence>
<dbReference type="InterPro" id="IPR011006">
    <property type="entry name" value="CheY-like_superfamily"/>
</dbReference>
<dbReference type="InterPro" id="IPR035919">
    <property type="entry name" value="EAL_sf"/>
</dbReference>
<dbReference type="GO" id="GO:0000160">
    <property type="term" value="P:phosphorelay signal transduction system"/>
    <property type="evidence" value="ECO:0007669"/>
    <property type="project" value="InterPro"/>
</dbReference>
<protein>
    <submittedName>
        <fullName evidence="5">EAL domain-containing protein</fullName>
    </submittedName>
</protein>
<keyword evidence="2" id="KW-0175">Coiled coil</keyword>
<dbReference type="CDD" id="cd17569">
    <property type="entry name" value="REC_HupR-like"/>
    <property type="match status" value="1"/>
</dbReference>
<evidence type="ECO:0000256" key="2">
    <source>
        <dbReference type="SAM" id="Coils"/>
    </source>
</evidence>
<dbReference type="InterPro" id="IPR001789">
    <property type="entry name" value="Sig_transdc_resp-reg_receiver"/>
</dbReference>
<keyword evidence="1" id="KW-0597">Phosphoprotein</keyword>
<dbReference type="EMBL" id="SDKK01000010">
    <property type="protein sequence ID" value="TYC56605.1"/>
    <property type="molecule type" value="Genomic_DNA"/>
</dbReference>
<evidence type="ECO:0000313" key="6">
    <source>
        <dbReference type="Proteomes" id="UP000389128"/>
    </source>
</evidence>
<evidence type="ECO:0000313" key="5">
    <source>
        <dbReference type="EMBL" id="TYC56605.1"/>
    </source>
</evidence>
<gene>
    <name evidence="5" type="ORF">ETQ85_12195</name>
</gene>
<dbReference type="SUPFAM" id="SSF141868">
    <property type="entry name" value="EAL domain-like"/>
    <property type="match status" value="1"/>
</dbReference>
<dbReference type="AlphaFoldDB" id="A0A6C2CT99"/>
<organism evidence="5 6">
    <name type="scientific">Zoogloea oleivorans</name>
    <dbReference type="NCBI Taxonomy" id="1552750"/>
    <lineage>
        <taxon>Bacteria</taxon>
        <taxon>Pseudomonadati</taxon>
        <taxon>Pseudomonadota</taxon>
        <taxon>Betaproteobacteria</taxon>
        <taxon>Rhodocyclales</taxon>
        <taxon>Zoogloeaceae</taxon>
        <taxon>Zoogloea</taxon>
    </lineage>
</organism>
<proteinExistence type="predicted"/>
<dbReference type="RefSeq" id="WP_148579343.1">
    <property type="nucleotide sequence ID" value="NZ_SDKK01000010.1"/>
</dbReference>
<sequence length="516" mass="56413">MDTPDNAPLPSDPFLYLPRFDCHSGELVGAKLYMVRPQRNDNVVITAVSSACLATLREACQQISAWNQTYAKRIVLTLGARLEALCDPAFSNRLNAILLDTRLEPRCLELNIITAQAEIPESMTETLQHLKSCGIRFTISAANPANARLAWLRRLPVDSLEVPARLVQDVAADPEGVAIVRALITHAHKIHLTVSAKGIDNAHTASVLVANGCDLMQGPLFGNALPPDGFGKLLAADQRLDGNLLHGPTPDRTLLLVDDEDNILSSLRRLLRREGYTILTANGGKAGLEVLAAHPVDVIVSDQRMPGMTGVEFLRKAKDMYPDSVRMVLSGYTDLQSVTDAINEGAIYKFLTKPWDDAMLRANIEEAFRRKALSDENQRLGGELRHANQELERINERLKCVLADQDRRLRMDEAALSLTQEALAVMPVPLLGIDPGGMIALANRAAEGLFAECIPLIGLDANEILPAEFTPLLDASRGCVEITCGDRRFRVEAHPLGEKNSSRGTLLSFTCRTDAS</sequence>
<dbReference type="PROSITE" id="PS50883">
    <property type="entry name" value="EAL"/>
    <property type="match status" value="1"/>
</dbReference>
<dbReference type="Pfam" id="PF00563">
    <property type="entry name" value="EAL"/>
    <property type="match status" value="1"/>
</dbReference>
<dbReference type="SMART" id="SM00052">
    <property type="entry name" value="EAL"/>
    <property type="match status" value="1"/>
</dbReference>
<feature type="domain" description="EAL" evidence="4">
    <location>
        <begin position="1"/>
        <end position="238"/>
    </location>
</feature>
<dbReference type="Proteomes" id="UP000389128">
    <property type="component" value="Unassembled WGS sequence"/>
</dbReference>
<feature type="modified residue" description="4-aspartylphosphate" evidence="1">
    <location>
        <position position="302"/>
    </location>
</feature>
<feature type="domain" description="Response regulatory" evidence="3">
    <location>
        <begin position="253"/>
        <end position="368"/>
    </location>
</feature>
<dbReference type="Pfam" id="PF00072">
    <property type="entry name" value="Response_reg"/>
    <property type="match status" value="1"/>
</dbReference>
<dbReference type="CDD" id="cd01948">
    <property type="entry name" value="EAL"/>
    <property type="match status" value="1"/>
</dbReference>
<dbReference type="InterPro" id="IPR052155">
    <property type="entry name" value="Biofilm_reg_signaling"/>
</dbReference>
<dbReference type="PANTHER" id="PTHR44757">
    <property type="entry name" value="DIGUANYLATE CYCLASE DGCP"/>
    <property type="match status" value="1"/>
</dbReference>
<evidence type="ECO:0000259" key="3">
    <source>
        <dbReference type="PROSITE" id="PS50110"/>
    </source>
</evidence>
<accession>A0A6C2CT99</accession>
<evidence type="ECO:0000259" key="4">
    <source>
        <dbReference type="PROSITE" id="PS50883"/>
    </source>
</evidence>